<protein>
    <submittedName>
        <fullName evidence="4">OmpA family protein</fullName>
    </submittedName>
</protein>
<evidence type="ECO:0000256" key="2">
    <source>
        <dbReference type="SAM" id="Phobius"/>
    </source>
</evidence>
<evidence type="ECO:0000256" key="1">
    <source>
        <dbReference type="PROSITE-ProRule" id="PRU00473"/>
    </source>
</evidence>
<dbReference type="InterPro" id="IPR036737">
    <property type="entry name" value="OmpA-like_sf"/>
</dbReference>
<dbReference type="PROSITE" id="PS51123">
    <property type="entry name" value="OMPA_2"/>
    <property type="match status" value="1"/>
</dbReference>
<name>A0ABR8WML4_9FLAO</name>
<proteinExistence type="predicted"/>
<evidence type="ECO:0000313" key="4">
    <source>
        <dbReference type="EMBL" id="MBD8018132.1"/>
    </source>
</evidence>
<feature type="transmembrane region" description="Helical" evidence="2">
    <location>
        <begin position="12"/>
        <end position="35"/>
    </location>
</feature>
<evidence type="ECO:0000259" key="3">
    <source>
        <dbReference type="PROSITE" id="PS51123"/>
    </source>
</evidence>
<dbReference type="Gene3D" id="3.30.1330.60">
    <property type="entry name" value="OmpA-like domain"/>
    <property type="match status" value="1"/>
</dbReference>
<comment type="caution">
    <text evidence="4">The sequence shown here is derived from an EMBL/GenBank/DDBJ whole genome shotgun (WGS) entry which is preliminary data.</text>
</comment>
<dbReference type="Proteomes" id="UP000626242">
    <property type="component" value="Unassembled WGS sequence"/>
</dbReference>
<keyword evidence="1 2" id="KW-0472">Membrane</keyword>
<dbReference type="InterPro" id="IPR006665">
    <property type="entry name" value="OmpA-like"/>
</dbReference>
<reference evidence="4 5" key="1">
    <citation type="submission" date="2020-08" db="EMBL/GenBank/DDBJ databases">
        <title>A Genomic Blueprint of the Chicken Gut Microbiome.</title>
        <authorList>
            <person name="Gilroy R."/>
            <person name="Ravi A."/>
            <person name="Getino M."/>
            <person name="Pursley I."/>
            <person name="Horton D.L."/>
            <person name="Alikhan N.-F."/>
            <person name="Baker D."/>
            <person name="Gharbi K."/>
            <person name="Hall N."/>
            <person name="Watson M."/>
            <person name="Adriaenssens E.M."/>
            <person name="Foster-Nyarko E."/>
            <person name="Jarju S."/>
            <person name="Secka A."/>
            <person name="Antonio M."/>
            <person name="Oren A."/>
            <person name="Chaudhuri R."/>
            <person name="La Ragione R.M."/>
            <person name="Hildebrand F."/>
            <person name="Pallen M.J."/>
        </authorList>
    </citation>
    <scope>NUCLEOTIDE SEQUENCE [LARGE SCALE GENOMIC DNA]</scope>
    <source>
        <strain evidence="4 5">Sa1CVA4</strain>
    </source>
</reference>
<dbReference type="RefSeq" id="WP_251833328.1">
    <property type="nucleotide sequence ID" value="NZ_JACSPS010000002.1"/>
</dbReference>
<dbReference type="SUPFAM" id="SSF103088">
    <property type="entry name" value="OmpA-like"/>
    <property type="match status" value="1"/>
</dbReference>
<organism evidence="4 5">
    <name type="scientific">Kaistella pullorum</name>
    <dbReference type="NCBI Taxonomy" id="2763074"/>
    <lineage>
        <taxon>Bacteria</taxon>
        <taxon>Pseudomonadati</taxon>
        <taxon>Bacteroidota</taxon>
        <taxon>Flavobacteriia</taxon>
        <taxon>Flavobacteriales</taxon>
        <taxon>Weeksellaceae</taxon>
        <taxon>Chryseobacterium group</taxon>
        <taxon>Kaistella</taxon>
    </lineage>
</organism>
<evidence type="ECO:0000313" key="5">
    <source>
        <dbReference type="Proteomes" id="UP000626242"/>
    </source>
</evidence>
<sequence>MARPRSKSDHNFIAYSDIMTGLAIIFLFIAVAYILEGISDKIIKDDIYNSIGEDLKKDFKSKNVELDADMSLKFLQDSINKSDELFTIGSAEMTPSFKYKVAEIWPKYQQILLDKKNLPYISEIRIEGHTDTIAPKKDQMESYLYNLQLSSARAQSVLSFIRSLDSYKSLPEENRSKLDFLLTSNGMSFSRTLNSKGEISTLSETDKSIDLNKSRRVEFKINTSNQELQKTLTEK</sequence>
<accession>A0ABR8WML4</accession>
<dbReference type="PANTHER" id="PTHR30329">
    <property type="entry name" value="STATOR ELEMENT OF FLAGELLAR MOTOR COMPLEX"/>
    <property type="match status" value="1"/>
</dbReference>
<gene>
    <name evidence="4" type="ORF">H9628_06585</name>
</gene>
<dbReference type="EMBL" id="JACSPS010000002">
    <property type="protein sequence ID" value="MBD8018132.1"/>
    <property type="molecule type" value="Genomic_DNA"/>
</dbReference>
<keyword evidence="5" id="KW-1185">Reference proteome</keyword>
<feature type="domain" description="OmpA-like" evidence="3">
    <location>
        <begin position="73"/>
        <end position="225"/>
    </location>
</feature>
<dbReference type="InterPro" id="IPR050330">
    <property type="entry name" value="Bact_OuterMem_StrucFunc"/>
</dbReference>
<keyword evidence="2" id="KW-1133">Transmembrane helix</keyword>
<keyword evidence="2" id="KW-0812">Transmembrane</keyword>
<dbReference type="PANTHER" id="PTHR30329:SF21">
    <property type="entry name" value="LIPOPROTEIN YIAD-RELATED"/>
    <property type="match status" value="1"/>
</dbReference>